<evidence type="ECO:0000313" key="2">
    <source>
        <dbReference type="Proteomes" id="UP000789572"/>
    </source>
</evidence>
<gene>
    <name evidence="1" type="ORF">POCULU_LOCUS3094</name>
</gene>
<accession>A0A9N8ZX20</accession>
<dbReference type="OrthoDB" id="10265785at2759"/>
<protein>
    <submittedName>
        <fullName evidence="1">379_t:CDS:1</fullName>
    </submittedName>
</protein>
<dbReference type="AlphaFoldDB" id="A0A9N8ZX20"/>
<dbReference type="EMBL" id="CAJVPJ010000322">
    <property type="protein sequence ID" value="CAG8511471.1"/>
    <property type="molecule type" value="Genomic_DNA"/>
</dbReference>
<sequence>MLQRLLERRKLNQRDRVPTPHYVSQMLSPIPEEYPLFPSPFFKNSTWVSINAKPPTRELAQQIQKSRHRCNVGRWSTCCRWCIRTTIRHNVPKTVEVVLSDATMPADVLEISTKFMRDPVGILVKSEKG</sequence>
<proteinExistence type="predicted"/>
<dbReference type="Proteomes" id="UP000789572">
    <property type="component" value="Unassembled WGS sequence"/>
</dbReference>
<organism evidence="1 2">
    <name type="scientific">Paraglomus occultum</name>
    <dbReference type="NCBI Taxonomy" id="144539"/>
    <lineage>
        <taxon>Eukaryota</taxon>
        <taxon>Fungi</taxon>
        <taxon>Fungi incertae sedis</taxon>
        <taxon>Mucoromycota</taxon>
        <taxon>Glomeromycotina</taxon>
        <taxon>Glomeromycetes</taxon>
        <taxon>Paraglomerales</taxon>
        <taxon>Paraglomeraceae</taxon>
        <taxon>Paraglomus</taxon>
    </lineage>
</organism>
<name>A0A9N8ZX20_9GLOM</name>
<evidence type="ECO:0000313" key="1">
    <source>
        <dbReference type="EMBL" id="CAG8511471.1"/>
    </source>
</evidence>
<keyword evidence="2" id="KW-1185">Reference proteome</keyword>
<reference evidence="1" key="1">
    <citation type="submission" date="2021-06" db="EMBL/GenBank/DDBJ databases">
        <authorList>
            <person name="Kallberg Y."/>
            <person name="Tangrot J."/>
            <person name="Rosling A."/>
        </authorList>
    </citation>
    <scope>NUCLEOTIDE SEQUENCE</scope>
    <source>
        <strain evidence="1">IA702</strain>
    </source>
</reference>
<comment type="caution">
    <text evidence="1">The sequence shown here is derived from an EMBL/GenBank/DDBJ whole genome shotgun (WGS) entry which is preliminary data.</text>
</comment>